<protein>
    <submittedName>
        <fullName evidence="6">Importin-5</fullName>
    </submittedName>
</protein>
<keyword evidence="2" id="KW-0813">Transport</keyword>
<proteinExistence type="evidence at transcript level"/>
<name>A0A2L2ZAA1_PARTP</name>
<comment type="subcellular location">
    <subcellularLocation>
        <location evidence="1">Cytoplasm</location>
    </subcellularLocation>
</comment>
<dbReference type="GO" id="GO:0005737">
    <property type="term" value="C:cytoplasm"/>
    <property type="evidence" value="ECO:0007669"/>
    <property type="project" value="UniProtKB-SubCell"/>
</dbReference>
<keyword evidence="3" id="KW-0963">Cytoplasm</keyword>
<dbReference type="PANTHER" id="PTHR10527">
    <property type="entry name" value="IMPORTIN BETA"/>
    <property type="match status" value="1"/>
</dbReference>
<evidence type="ECO:0000256" key="4">
    <source>
        <dbReference type="ARBA" id="ARBA00022737"/>
    </source>
</evidence>
<dbReference type="EMBL" id="IAAA01130933">
    <property type="protein sequence ID" value="LAA17144.1"/>
    <property type="molecule type" value="mRNA"/>
</dbReference>
<sequence length="67" mass="7385">MTAIQQMLSTDDWKGRYAGLMAISAIGEGCHKQMSAILHKVVDRVSPFLIDQNTRARYAACNALGQM</sequence>
<evidence type="ECO:0000313" key="6">
    <source>
        <dbReference type="EMBL" id="LAA17144.1"/>
    </source>
</evidence>
<evidence type="ECO:0000256" key="2">
    <source>
        <dbReference type="ARBA" id="ARBA00022448"/>
    </source>
</evidence>
<dbReference type="InterPro" id="IPR011989">
    <property type="entry name" value="ARM-like"/>
</dbReference>
<dbReference type="SUPFAM" id="SSF48371">
    <property type="entry name" value="ARM repeat"/>
    <property type="match status" value="1"/>
</dbReference>
<keyword evidence="5" id="KW-0653">Protein transport</keyword>
<dbReference type="GO" id="GO:0006606">
    <property type="term" value="P:protein import into nucleus"/>
    <property type="evidence" value="ECO:0007669"/>
    <property type="project" value="InterPro"/>
</dbReference>
<dbReference type="Gene3D" id="1.25.10.10">
    <property type="entry name" value="Leucine-rich Repeat Variant"/>
    <property type="match status" value="1"/>
</dbReference>
<dbReference type="Pfam" id="PF12755">
    <property type="entry name" value="Vac14_Fab1_bd"/>
    <property type="match status" value="1"/>
</dbReference>
<dbReference type="AlphaFoldDB" id="A0A2L2ZAA1"/>
<evidence type="ECO:0000256" key="1">
    <source>
        <dbReference type="ARBA" id="ARBA00004496"/>
    </source>
</evidence>
<keyword evidence="4" id="KW-0677">Repeat</keyword>
<evidence type="ECO:0000256" key="3">
    <source>
        <dbReference type="ARBA" id="ARBA00022490"/>
    </source>
</evidence>
<dbReference type="OrthoDB" id="543373at2759"/>
<evidence type="ECO:0000256" key="5">
    <source>
        <dbReference type="ARBA" id="ARBA00022927"/>
    </source>
</evidence>
<reference evidence="6" key="1">
    <citation type="journal article" date="2016" name="Mol. Ecol. Resour.">
        <title>Evaluation of the impact of RNA preservation methods of spiders for de novo transcriptome assembly.</title>
        <authorList>
            <person name="Kono N."/>
            <person name="Nakamura H."/>
            <person name="Ito Y."/>
            <person name="Tomita M."/>
            <person name="Arakawa K."/>
        </authorList>
    </citation>
    <scope>NUCLEOTIDE SEQUENCE</scope>
    <source>
        <tissue evidence="6">Whole body</tissue>
    </source>
</reference>
<dbReference type="InterPro" id="IPR040122">
    <property type="entry name" value="Importin_beta"/>
</dbReference>
<organism evidence="6">
    <name type="scientific">Parasteatoda tepidariorum</name>
    <name type="common">Common house spider</name>
    <name type="synonym">Achaearanea tepidariorum</name>
    <dbReference type="NCBI Taxonomy" id="114398"/>
    <lineage>
        <taxon>Eukaryota</taxon>
        <taxon>Metazoa</taxon>
        <taxon>Ecdysozoa</taxon>
        <taxon>Arthropoda</taxon>
        <taxon>Chelicerata</taxon>
        <taxon>Arachnida</taxon>
        <taxon>Araneae</taxon>
        <taxon>Araneomorphae</taxon>
        <taxon>Entelegynae</taxon>
        <taxon>Araneoidea</taxon>
        <taxon>Theridiidae</taxon>
        <taxon>Parasteatoda</taxon>
    </lineage>
</organism>
<dbReference type="InterPro" id="IPR016024">
    <property type="entry name" value="ARM-type_fold"/>
</dbReference>
<accession>A0A2L2ZAA1</accession>